<evidence type="ECO:0000256" key="1">
    <source>
        <dbReference type="ARBA" id="ARBA00009333"/>
    </source>
</evidence>
<evidence type="ECO:0000256" key="7">
    <source>
        <dbReference type="ARBA" id="ARBA00024806"/>
    </source>
</evidence>
<keyword evidence="3 8" id="KW-0274">FAD</keyword>
<dbReference type="EC" id="1.8.1.9" evidence="8"/>
<comment type="subunit">
    <text evidence="8">Homodimer.</text>
</comment>
<evidence type="ECO:0000256" key="3">
    <source>
        <dbReference type="ARBA" id="ARBA00022827"/>
    </source>
</evidence>
<dbReference type="InterPro" id="IPR050097">
    <property type="entry name" value="Ferredoxin-NADP_redctase_2"/>
</dbReference>
<comment type="catalytic activity">
    <reaction evidence="8">
        <text>[thioredoxin]-dithiol + NADP(+) = [thioredoxin]-disulfide + NADPH + H(+)</text>
        <dbReference type="Rhea" id="RHEA:20345"/>
        <dbReference type="Rhea" id="RHEA-COMP:10698"/>
        <dbReference type="Rhea" id="RHEA-COMP:10700"/>
        <dbReference type="ChEBI" id="CHEBI:15378"/>
        <dbReference type="ChEBI" id="CHEBI:29950"/>
        <dbReference type="ChEBI" id="CHEBI:50058"/>
        <dbReference type="ChEBI" id="CHEBI:57783"/>
        <dbReference type="ChEBI" id="CHEBI:58349"/>
        <dbReference type="EC" id="1.8.1.9"/>
    </reaction>
</comment>
<dbReference type="SUPFAM" id="SSF52833">
    <property type="entry name" value="Thioredoxin-like"/>
    <property type="match status" value="1"/>
</dbReference>
<organism evidence="11 12">
    <name type="scientific">Photobacterium gaetbulicola</name>
    <dbReference type="NCBI Taxonomy" id="1295392"/>
    <lineage>
        <taxon>Bacteria</taxon>
        <taxon>Pseudomonadati</taxon>
        <taxon>Pseudomonadota</taxon>
        <taxon>Gammaproteobacteria</taxon>
        <taxon>Vibrionales</taxon>
        <taxon>Vibrionaceae</taxon>
        <taxon>Photobacterium</taxon>
    </lineage>
</organism>
<keyword evidence="5" id="KW-1015">Disulfide bond</keyword>
<dbReference type="NCBIfam" id="TIGR01292">
    <property type="entry name" value="TRX_reduct"/>
    <property type="match status" value="1"/>
</dbReference>
<dbReference type="InterPro" id="IPR008255">
    <property type="entry name" value="Pyr_nucl-diS_OxRdtase_2_AS"/>
</dbReference>
<dbReference type="Gene3D" id="3.40.30.10">
    <property type="entry name" value="Glutaredoxin"/>
    <property type="match status" value="1"/>
</dbReference>
<comment type="caution">
    <text evidence="11">The sequence shown here is derived from an EMBL/GenBank/DDBJ whole genome shotgun (WGS) entry which is preliminary data.</text>
</comment>
<dbReference type="RefSeq" id="WP_039461945.1">
    <property type="nucleotide sequence ID" value="NZ_JWLZ01000157.1"/>
</dbReference>
<dbReference type="PRINTS" id="PR00469">
    <property type="entry name" value="PNDRDTASEII"/>
</dbReference>
<evidence type="ECO:0000313" key="11">
    <source>
        <dbReference type="EMBL" id="KHT63508.1"/>
    </source>
</evidence>
<dbReference type="PRINTS" id="PR00368">
    <property type="entry name" value="FADPNR"/>
</dbReference>
<dbReference type="GO" id="GO:0004791">
    <property type="term" value="F:thioredoxin-disulfide reductase (NADPH) activity"/>
    <property type="evidence" value="ECO:0007669"/>
    <property type="project" value="UniProtKB-UniRule"/>
</dbReference>
<evidence type="ECO:0000256" key="5">
    <source>
        <dbReference type="ARBA" id="ARBA00023157"/>
    </source>
</evidence>
<dbReference type="Proteomes" id="UP000031278">
    <property type="component" value="Unassembled WGS sequence"/>
</dbReference>
<keyword evidence="9" id="KW-0521">NADP</keyword>
<dbReference type="PANTHER" id="PTHR48105">
    <property type="entry name" value="THIOREDOXIN REDUCTASE 1-RELATED-RELATED"/>
    <property type="match status" value="1"/>
</dbReference>
<dbReference type="EMBL" id="JWLZ01000157">
    <property type="protein sequence ID" value="KHT63508.1"/>
    <property type="molecule type" value="Genomic_DNA"/>
</dbReference>
<keyword evidence="4 8" id="KW-0560">Oxidoreductase</keyword>
<dbReference type="SUPFAM" id="SSF51905">
    <property type="entry name" value="FAD/NAD(P)-binding domain"/>
    <property type="match status" value="1"/>
</dbReference>
<evidence type="ECO:0000313" key="12">
    <source>
        <dbReference type="Proteomes" id="UP000031278"/>
    </source>
</evidence>
<dbReference type="PROSITE" id="PS00573">
    <property type="entry name" value="PYRIDINE_REDOX_2"/>
    <property type="match status" value="1"/>
</dbReference>
<evidence type="ECO:0000256" key="6">
    <source>
        <dbReference type="ARBA" id="ARBA00023284"/>
    </source>
</evidence>
<keyword evidence="6 8" id="KW-0676">Redox-active center</keyword>
<comment type="function">
    <text evidence="7">Serves to protect the cell against DNA damage by alkyl hydroperoxides. It can use either NADH or NADPH as electron donor for direct reduction of redox dyes or of alkyl hydroperoxides when combined with the AhpC protein.</text>
</comment>
<keyword evidence="2 8" id="KW-0285">Flavoprotein</keyword>
<evidence type="ECO:0000256" key="4">
    <source>
        <dbReference type="ARBA" id="ARBA00023002"/>
    </source>
</evidence>
<reference evidence="11 12" key="1">
    <citation type="submission" date="2014-12" db="EMBL/GenBank/DDBJ databases">
        <title>Genome sequencing of Photobacterium gaetbulicola AD005a.</title>
        <authorList>
            <person name="Adrian T.G.S."/>
            <person name="Chan K.G."/>
        </authorList>
    </citation>
    <scope>NUCLEOTIDE SEQUENCE [LARGE SCALE GENOMIC DNA]</scope>
    <source>
        <strain evidence="11 12">AD005a</strain>
    </source>
</reference>
<dbReference type="AlphaFoldDB" id="A0A0B9G446"/>
<comment type="similarity">
    <text evidence="1 8">Belongs to the class-II pyridine nucleotide-disulfide oxidoreductase family.</text>
</comment>
<evidence type="ECO:0000256" key="2">
    <source>
        <dbReference type="ARBA" id="ARBA00022630"/>
    </source>
</evidence>
<dbReference type="InterPro" id="IPR036188">
    <property type="entry name" value="FAD/NAD-bd_sf"/>
</dbReference>
<dbReference type="Gene3D" id="3.50.50.60">
    <property type="entry name" value="FAD/NAD(P)-binding domain"/>
    <property type="match status" value="2"/>
</dbReference>
<sequence length="403" mass="43792">MSELYDVIIIGGGAGGMSAGVYAARGKMKTLIIEDKRNTGGQAATTSEMENYPGILEATGPQLMDMFREHCNKFGVEFVRGLVTGISIAEDGFIKTLTTNKGETYQTKSIIVATGATPRILGITGESEFRGKGVSYCATCDADFYEELDVVVVGSGNTAVEESVFLTKFVNKVTMIVLHDQGILDADRTAQEQAFANEKIEFVWNSVVEEITGDELVNGVKLKNLKTGGISELAADGVFMFVGTVPKTDFVKELIELTPQGYVITNDKQETSVPGIFAVGDVTDKFLRQVVTAAGDGAVAAVAADRYIEEEESWCKSVSEFGGTAMVAFWNPLSKESLDVINQLELKCKDHPEQRVVTIDTYKSQNIANRFSVSEVPVVIRFDAGQEAKRVDVKDITELETLY</sequence>
<gene>
    <name evidence="11" type="ORF">RJ45_11905</name>
</gene>
<name>A0A0B9G446_9GAMM</name>
<comment type="cofactor">
    <cofactor evidence="9">
        <name>FAD</name>
        <dbReference type="ChEBI" id="CHEBI:57692"/>
    </cofactor>
    <text evidence="9">Binds 1 FAD per subunit.</text>
</comment>
<dbReference type="InterPro" id="IPR005982">
    <property type="entry name" value="Thioredox_Rdtase"/>
</dbReference>
<dbReference type="InterPro" id="IPR023753">
    <property type="entry name" value="FAD/NAD-binding_dom"/>
</dbReference>
<evidence type="ECO:0000259" key="10">
    <source>
        <dbReference type="Pfam" id="PF07992"/>
    </source>
</evidence>
<accession>A0A0B9G446</accession>
<proteinExistence type="inferred from homology"/>
<evidence type="ECO:0000256" key="8">
    <source>
        <dbReference type="RuleBase" id="RU003880"/>
    </source>
</evidence>
<dbReference type="InterPro" id="IPR036249">
    <property type="entry name" value="Thioredoxin-like_sf"/>
</dbReference>
<evidence type="ECO:0000256" key="9">
    <source>
        <dbReference type="RuleBase" id="RU003881"/>
    </source>
</evidence>
<feature type="domain" description="FAD/NAD(P)-binding" evidence="10">
    <location>
        <begin position="5"/>
        <end position="297"/>
    </location>
</feature>
<dbReference type="Pfam" id="PF07992">
    <property type="entry name" value="Pyr_redox_2"/>
    <property type="match status" value="1"/>
</dbReference>
<dbReference type="GO" id="GO:0019430">
    <property type="term" value="P:removal of superoxide radicals"/>
    <property type="evidence" value="ECO:0007669"/>
    <property type="project" value="UniProtKB-UniRule"/>
</dbReference>
<dbReference type="GO" id="GO:0005737">
    <property type="term" value="C:cytoplasm"/>
    <property type="evidence" value="ECO:0007669"/>
    <property type="project" value="InterPro"/>
</dbReference>
<protein>
    <recommendedName>
        <fullName evidence="8">Thioredoxin reductase</fullName>
        <ecNumber evidence="8">1.8.1.9</ecNumber>
    </recommendedName>
</protein>